<evidence type="ECO:0000313" key="3">
    <source>
        <dbReference type="Proteomes" id="UP001489509"/>
    </source>
</evidence>
<dbReference type="EMBL" id="JBBMFD010000030">
    <property type="protein sequence ID" value="MEQ2441575.1"/>
    <property type="molecule type" value="Genomic_DNA"/>
</dbReference>
<evidence type="ECO:0000256" key="1">
    <source>
        <dbReference type="SAM" id="MobiDB-lite"/>
    </source>
</evidence>
<organism evidence="2 3">
    <name type="scientific">Solibaculum intestinale</name>
    <dbReference type="NCBI Taxonomy" id="3133165"/>
    <lineage>
        <taxon>Bacteria</taxon>
        <taxon>Bacillati</taxon>
        <taxon>Bacillota</taxon>
        <taxon>Clostridia</taxon>
        <taxon>Eubacteriales</taxon>
        <taxon>Oscillospiraceae</taxon>
        <taxon>Solibaculum</taxon>
    </lineage>
</organism>
<sequence>MPNRIIKESICTSDSVDQLSWFEEVLFYRLIVSCDDYGRFDGRPAIIKGRLFPLKSVTDKQIESAIIKLSTAGIAKLYRVDGRPYLQLCAWERHQQIRAQKSKFPPPIENEPDDSDCNGYQLISDDSKCPRNPIQSESNTNTKCDILPGANDAPDHPPVISFLLNDKTEYPVYQDQIDKWGKLYPAVDIMQQLRHMKGWLDANPKRRKTKGGILRFVTSWLAKEQDRGGGKHGDDRANCQSSGNTRNFGTYV</sequence>
<feature type="region of interest" description="Disordered" evidence="1">
    <location>
        <begin position="225"/>
        <end position="252"/>
    </location>
</feature>
<feature type="region of interest" description="Disordered" evidence="1">
    <location>
        <begin position="128"/>
        <end position="150"/>
    </location>
</feature>
<reference evidence="2 3" key="1">
    <citation type="submission" date="2024-03" db="EMBL/GenBank/DDBJ databases">
        <title>Human intestinal bacterial collection.</title>
        <authorList>
            <person name="Pauvert C."/>
            <person name="Hitch T.C.A."/>
            <person name="Clavel T."/>
        </authorList>
    </citation>
    <scope>NUCLEOTIDE SEQUENCE [LARGE SCALE GENOMIC DNA]</scope>
    <source>
        <strain evidence="2 3">CLA-JM-H44</strain>
    </source>
</reference>
<accession>A0ABV1E2P5</accession>
<name>A0ABV1E2P5_9FIRM</name>
<protein>
    <submittedName>
        <fullName evidence="2">Uncharacterized protein</fullName>
    </submittedName>
</protein>
<dbReference type="RefSeq" id="WP_349220743.1">
    <property type="nucleotide sequence ID" value="NZ_JBBMFD010000030.1"/>
</dbReference>
<feature type="compositionally biased region" description="Polar residues" evidence="1">
    <location>
        <begin position="238"/>
        <end position="252"/>
    </location>
</feature>
<dbReference type="Proteomes" id="UP001489509">
    <property type="component" value="Unassembled WGS sequence"/>
</dbReference>
<feature type="compositionally biased region" description="Basic and acidic residues" evidence="1">
    <location>
        <begin position="225"/>
        <end position="237"/>
    </location>
</feature>
<keyword evidence="3" id="KW-1185">Reference proteome</keyword>
<gene>
    <name evidence="2" type="ORF">WMO26_12120</name>
</gene>
<feature type="compositionally biased region" description="Polar residues" evidence="1">
    <location>
        <begin position="133"/>
        <end position="143"/>
    </location>
</feature>
<comment type="caution">
    <text evidence="2">The sequence shown here is derived from an EMBL/GenBank/DDBJ whole genome shotgun (WGS) entry which is preliminary data.</text>
</comment>
<evidence type="ECO:0000313" key="2">
    <source>
        <dbReference type="EMBL" id="MEQ2441575.1"/>
    </source>
</evidence>
<proteinExistence type="predicted"/>